<protein>
    <recommendedName>
        <fullName evidence="3">DUF600 family protein</fullName>
    </recommendedName>
</protein>
<sequence>MTNHELTFNKIKELLKTHFSERVSEFESGTHLTLDSENENESSIWIELDEGGQLTVGYGISHLHYDPKFDDLNKGFNEFLRFLTCKKRRIDFYKGKLAYRNEYEFEDESGNWKNYGTTLTWVYPFWKKTVKKTTTQDEFISYAEIESEIEEIKNTMHNNGYK</sequence>
<proteinExistence type="predicted"/>
<dbReference type="RefSeq" id="WP_188373765.1">
    <property type="nucleotide sequence ID" value="NZ_BMDQ01000001.1"/>
</dbReference>
<name>A0ABQ2BWJ3_9FLAO</name>
<accession>A0ABQ2BWJ3</accession>
<evidence type="ECO:0000313" key="2">
    <source>
        <dbReference type="Proteomes" id="UP000624701"/>
    </source>
</evidence>
<organism evidence="1 2">
    <name type="scientific">Winogradskyella haliclonae</name>
    <dbReference type="NCBI Taxonomy" id="2048558"/>
    <lineage>
        <taxon>Bacteria</taxon>
        <taxon>Pseudomonadati</taxon>
        <taxon>Bacteroidota</taxon>
        <taxon>Flavobacteriia</taxon>
        <taxon>Flavobacteriales</taxon>
        <taxon>Flavobacteriaceae</taxon>
        <taxon>Winogradskyella</taxon>
    </lineage>
</organism>
<evidence type="ECO:0008006" key="3">
    <source>
        <dbReference type="Google" id="ProtNLM"/>
    </source>
</evidence>
<evidence type="ECO:0000313" key="1">
    <source>
        <dbReference type="EMBL" id="GGI56871.1"/>
    </source>
</evidence>
<comment type="caution">
    <text evidence="1">The sequence shown here is derived from an EMBL/GenBank/DDBJ whole genome shotgun (WGS) entry which is preliminary data.</text>
</comment>
<reference evidence="2" key="1">
    <citation type="journal article" date="2019" name="Int. J. Syst. Evol. Microbiol.">
        <title>The Global Catalogue of Microorganisms (GCM) 10K type strain sequencing project: providing services to taxonomists for standard genome sequencing and annotation.</title>
        <authorList>
            <consortium name="The Broad Institute Genomics Platform"/>
            <consortium name="The Broad Institute Genome Sequencing Center for Infectious Disease"/>
            <person name="Wu L."/>
            <person name="Ma J."/>
        </authorList>
    </citation>
    <scope>NUCLEOTIDE SEQUENCE [LARGE SCALE GENOMIC DNA]</scope>
    <source>
        <strain evidence="2">CCM 8681</strain>
    </source>
</reference>
<dbReference type="Proteomes" id="UP000624701">
    <property type="component" value="Unassembled WGS sequence"/>
</dbReference>
<dbReference type="EMBL" id="BMDQ01000001">
    <property type="protein sequence ID" value="GGI56871.1"/>
    <property type="molecule type" value="Genomic_DNA"/>
</dbReference>
<keyword evidence="2" id="KW-1185">Reference proteome</keyword>
<gene>
    <name evidence="1" type="ORF">GCM10011444_11800</name>
</gene>